<dbReference type="FunFam" id="1.10.630.10:FF:000334">
    <property type="entry name" value="Cytochrome P450, putative"/>
    <property type="match status" value="1"/>
</dbReference>
<dbReference type="GO" id="GO:0016712">
    <property type="term" value="F:oxidoreductase activity, acting on paired donors, with incorporation or reduction of molecular oxygen, reduced flavin or flavoprotein as one donor, and incorporation of one atom of oxygen"/>
    <property type="evidence" value="ECO:0000318"/>
    <property type="project" value="GO_Central"/>
</dbReference>
<evidence type="ECO:0000256" key="2">
    <source>
        <dbReference type="ARBA" id="ARBA00022723"/>
    </source>
</evidence>
<dbReference type="InterPro" id="IPR050182">
    <property type="entry name" value="Cytochrome_P450_fam2"/>
</dbReference>
<evidence type="ECO:0000256" key="1">
    <source>
        <dbReference type="ARBA" id="ARBA00010617"/>
    </source>
</evidence>
<dbReference type="VEuPathDB" id="VectorBase:ISCI009830"/>
<dbReference type="EnsemblMetazoa" id="ISCW009830-RA">
    <property type="protein sequence ID" value="ISCW009830-PA"/>
    <property type="gene ID" value="ISCW009830"/>
</dbReference>
<dbReference type="EMBL" id="DS841316">
    <property type="protein sequence ID" value="EEC12917.1"/>
    <property type="molecule type" value="Genomic_DNA"/>
</dbReference>
<dbReference type="EMBL" id="ABJB010084448">
    <property type="status" value="NOT_ANNOTATED_CDS"/>
    <property type="molecule type" value="Genomic_DNA"/>
</dbReference>
<comment type="cofactor">
    <cofactor evidence="5">
        <name>heme</name>
        <dbReference type="ChEBI" id="CHEBI:30413"/>
    </cofactor>
</comment>
<dbReference type="PRINTS" id="PR00463">
    <property type="entry name" value="EP450I"/>
</dbReference>
<dbReference type="VEuPathDB" id="VectorBase:ISCW009830"/>
<dbReference type="GO" id="GO:0005737">
    <property type="term" value="C:cytoplasm"/>
    <property type="evidence" value="ECO:0000318"/>
    <property type="project" value="GO_Central"/>
</dbReference>
<evidence type="ECO:0000256" key="5">
    <source>
        <dbReference type="PIRSR" id="PIRSR602401-1"/>
    </source>
</evidence>
<dbReference type="Proteomes" id="UP000001555">
    <property type="component" value="Unassembled WGS sequence"/>
</dbReference>
<evidence type="ECO:0000256" key="6">
    <source>
        <dbReference type="RuleBase" id="RU000461"/>
    </source>
</evidence>
<dbReference type="SUPFAM" id="SSF48264">
    <property type="entry name" value="Cytochrome P450"/>
    <property type="match status" value="1"/>
</dbReference>
<dbReference type="EMBL" id="ABJB010784977">
    <property type="status" value="NOT_ANNOTATED_CDS"/>
    <property type="molecule type" value="Genomic_DNA"/>
</dbReference>
<evidence type="ECO:0000256" key="4">
    <source>
        <dbReference type="ARBA" id="ARBA00023033"/>
    </source>
</evidence>
<dbReference type="InterPro" id="IPR002401">
    <property type="entry name" value="Cyt_P450_E_grp-I"/>
</dbReference>
<dbReference type="HOGENOM" id="CLU_001570_22_0_1"/>
<keyword evidence="10" id="KW-1185">Reference proteome</keyword>
<gene>
    <name evidence="8" type="ORF">IscW_ISCW009830</name>
</gene>
<dbReference type="GO" id="GO:0008395">
    <property type="term" value="F:steroid hydroxylase activity"/>
    <property type="evidence" value="ECO:0000318"/>
    <property type="project" value="GO_Central"/>
</dbReference>
<dbReference type="EMBL" id="ABJB010881659">
    <property type="status" value="NOT_ANNOTATED_CDS"/>
    <property type="molecule type" value="Genomic_DNA"/>
</dbReference>
<dbReference type="GO" id="GO:0005506">
    <property type="term" value="F:iron ion binding"/>
    <property type="evidence" value="ECO:0007669"/>
    <property type="project" value="InterPro"/>
</dbReference>
<evidence type="ECO:0000256" key="3">
    <source>
        <dbReference type="ARBA" id="ARBA00023004"/>
    </source>
</evidence>
<reference evidence="9" key="2">
    <citation type="submission" date="2020-05" db="UniProtKB">
        <authorList>
            <consortium name="EnsemblMetazoa"/>
        </authorList>
    </citation>
    <scope>IDENTIFICATION</scope>
    <source>
        <strain evidence="9">wikel</strain>
    </source>
</reference>
<accession>B7Q245</accession>
<dbReference type="FunCoup" id="B7Q245">
    <property type="interactions" value="141"/>
</dbReference>
<feature type="region of interest" description="Disordered" evidence="7">
    <location>
        <begin position="1"/>
        <end position="21"/>
    </location>
</feature>
<dbReference type="EMBL" id="ABJB010483306">
    <property type="status" value="NOT_ANNOTATED_CDS"/>
    <property type="molecule type" value="Genomic_DNA"/>
</dbReference>
<feature type="non-terminal residue" evidence="8">
    <location>
        <position position="1"/>
    </location>
</feature>
<sequence>SRGKTTTARISSGSVTDFPRDRFACPPQNSHLASSQIAAATRGIVNSAGALWREQRAFLHRVFRDFVPRHGRPGSVALEQKMQVHIGEFLASVDSFEGSSSQVRHSIARAVSSILGSFLMSVTYSSRDSKFEQLLALFEEGFRLLTLAVPVNFIPALRYVPGSNWAYRRIKRNRRKTADYFRRIADAHRLSYVEGTVRDIVDAYLVQLAHDKARGPPDRDGSSYFSEEQLVQVLMDIFSAGLETVTSTLEWAILFLVRHPDVQERLLFPGKLSRTREPKSLQKKLIHSTFREPMVRPFFRKHMLLKESQDHPLPRSDVELAGYHIPADTHVISNLWAIHMDTELWHEPELFNPGRFLVNGRVHKPDFFMPFSVGRRMCLGNHLTQTEVFLFLSNLVQRYSLELPPGENLPSMDGHVAVSHTPTPFKLKVTPRAPLCKAVA</sequence>
<dbReference type="EMBL" id="ABJB010523765">
    <property type="status" value="NOT_ANNOTATED_CDS"/>
    <property type="molecule type" value="Genomic_DNA"/>
</dbReference>
<dbReference type="InterPro" id="IPR017972">
    <property type="entry name" value="Cyt_P450_CS"/>
</dbReference>
<dbReference type="GO" id="GO:0020037">
    <property type="term" value="F:heme binding"/>
    <property type="evidence" value="ECO:0000318"/>
    <property type="project" value="GO_Central"/>
</dbReference>
<keyword evidence="5 6" id="KW-0349">Heme</keyword>
<dbReference type="PROSITE" id="PS00086">
    <property type="entry name" value="CYTOCHROME_P450"/>
    <property type="match status" value="1"/>
</dbReference>
<feature type="binding site" description="axial binding residue" evidence="5">
    <location>
        <position position="378"/>
    </location>
    <ligand>
        <name>heme</name>
        <dbReference type="ChEBI" id="CHEBI:30413"/>
    </ligand>
    <ligandPart>
        <name>Fe</name>
        <dbReference type="ChEBI" id="CHEBI:18248"/>
    </ligandPart>
</feature>
<dbReference type="PANTHER" id="PTHR24300">
    <property type="entry name" value="CYTOCHROME P450 508A4-RELATED"/>
    <property type="match status" value="1"/>
</dbReference>
<dbReference type="EMBL" id="ABJB010998247">
    <property type="status" value="NOT_ANNOTATED_CDS"/>
    <property type="molecule type" value="Genomic_DNA"/>
</dbReference>
<dbReference type="STRING" id="6945.B7Q245"/>
<dbReference type="EMBL" id="ABJB010179136">
    <property type="status" value="NOT_ANNOTATED_CDS"/>
    <property type="molecule type" value="Genomic_DNA"/>
</dbReference>
<organism>
    <name type="scientific">Ixodes scapularis</name>
    <name type="common">Black-legged tick</name>
    <name type="synonym">Deer tick</name>
    <dbReference type="NCBI Taxonomy" id="6945"/>
    <lineage>
        <taxon>Eukaryota</taxon>
        <taxon>Metazoa</taxon>
        <taxon>Ecdysozoa</taxon>
        <taxon>Arthropoda</taxon>
        <taxon>Chelicerata</taxon>
        <taxon>Arachnida</taxon>
        <taxon>Acari</taxon>
        <taxon>Parasitiformes</taxon>
        <taxon>Ixodida</taxon>
        <taxon>Ixodoidea</taxon>
        <taxon>Ixodidae</taxon>
        <taxon>Ixodinae</taxon>
        <taxon>Ixodes</taxon>
    </lineage>
</organism>
<evidence type="ECO:0000313" key="8">
    <source>
        <dbReference type="EMBL" id="EEC12917.1"/>
    </source>
</evidence>
<dbReference type="GO" id="GO:0006082">
    <property type="term" value="P:organic acid metabolic process"/>
    <property type="evidence" value="ECO:0000318"/>
    <property type="project" value="GO_Central"/>
</dbReference>
<dbReference type="InterPro" id="IPR001128">
    <property type="entry name" value="Cyt_P450"/>
</dbReference>
<name>B7Q245_IXOSC</name>
<dbReference type="Pfam" id="PF00067">
    <property type="entry name" value="p450"/>
    <property type="match status" value="1"/>
</dbReference>
<comment type="similarity">
    <text evidence="1 6">Belongs to the cytochrome P450 family.</text>
</comment>
<dbReference type="Gene3D" id="1.10.630.10">
    <property type="entry name" value="Cytochrome P450"/>
    <property type="match status" value="1"/>
</dbReference>
<dbReference type="AlphaFoldDB" id="B7Q245"/>
<dbReference type="GO" id="GO:0006805">
    <property type="term" value="P:xenobiotic metabolic process"/>
    <property type="evidence" value="ECO:0000318"/>
    <property type="project" value="GO_Central"/>
</dbReference>
<dbReference type="InterPro" id="IPR036396">
    <property type="entry name" value="Cyt_P450_sf"/>
</dbReference>
<evidence type="ECO:0000256" key="7">
    <source>
        <dbReference type="SAM" id="MobiDB-lite"/>
    </source>
</evidence>
<dbReference type="EMBL" id="ABJB010613808">
    <property type="status" value="NOT_ANNOTATED_CDS"/>
    <property type="molecule type" value="Genomic_DNA"/>
</dbReference>
<dbReference type="GO" id="GO:0008202">
    <property type="term" value="P:steroid metabolic process"/>
    <property type="evidence" value="ECO:0000318"/>
    <property type="project" value="GO_Central"/>
</dbReference>
<keyword evidence="2 5" id="KW-0479">Metal-binding</keyword>
<feature type="compositionally biased region" description="Polar residues" evidence="7">
    <location>
        <begin position="1"/>
        <end position="15"/>
    </location>
</feature>
<dbReference type="PRINTS" id="PR00385">
    <property type="entry name" value="P450"/>
</dbReference>
<dbReference type="PANTHER" id="PTHR24300:SF403">
    <property type="entry name" value="CYTOCHROME P450 306A1"/>
    <property type="match status" value="1"/>
</dbReference>
<keyword evidence="4 6" id="KW-0503">Monooxygenase</keyword>
<dbReference type="VEuPathDB" id="VectorBase:ISCP_018985"/>
<evidence type="ECO:0000313" key="9">
    <source>
        <dbReference type="EnsemblMetazoa" id="ISCW009830-PA"/>
    </source>
</evidence>
<dbReference type="EC" id="1.14.14.1" evidence="8"/>
<proteinExistence type="inferred from homology"/>
<keyword evidence="6 8" id="KW-0560">Oxidoreductase</keyword>
<keyword evidence="3 5" id="KW-0408">Iron</keyword>
<evidence type="ECO:0000313" key="10">
    <source>
        <dbReference type="Proteomes" id="UP000001555"/>
    </source>
</evidence>
<dbReference type="OrthoDB" id="1055148at2759"/>
<dbReference type="PaxDb" id="6945-B7Q245"/>
<reference evidence="8 10" key="1">
    <citation type="submission" date="2008-03" db="EMBL/GenBank/DDBJ databases">
        <title>Annotation of Ixodes scapularis.</title>
        <authorList>
            <consortium name="Ixodes scapularis Genome Project Consortium"/>
            <person name="Caler E."/>
            <person name="Hannick L.I."/>
            <person name="Bidwell S."/>
            <person name="Joardar V."/>
            <person name="Thiagarajan M."/>
            <person name="Amedeo P."/>
            <person name="Galinsky K.J."/>
            <person name="Schobel S."/>
            <person name="Inman J."/>
            <person name="Hostetler J."/>
            <person name="Miller J."/>
            <person name="Hammond M."/>
            <person name="Megy K."/>
            <person name="Lawson D."/>
            <person name="Kodira C."/>
            <person name="Sutton G."/>
            <person name="Meyer J."/>
            <person name="Hill C.A."/>
            <person name="Birren B."/>
            <person name="Nene V."/>
            <person name="Collins F."/>
            <person name="Alarcon-Chaidez F."/>
            <person name="Wikel S."/>
            <person name="Strausberg R."/>
        </authorList>
    </citation>
    <scope>NUCLEOTIDE SEQUENCE [LARGE SCALE GENOMIC DNA]</scope>
    <source>
        <strain evidence="10">Wikel</strain>
        <strain evidence="8">Wikel colony</strain>
    </source>
</reference>
<dbReference type="EMBL" id="ABJB010913114">
    <property type="status" value="NOT_ANNOTATED_CDS"/>
    <property type="molecule type" value="Genomic_DNA"/>
</dbReference>
<protein>
    <submittedName>
        <fullName evidence="8 9">Cytochrome P450, putative</fullName>
        <ecNumber evidence="8">1.14.14.1</ecNumber>
    </submittedName>
</protein>